<accession>A0A7W8HHK2</accession>
<evidence type="ECO:0000313" key="3">
    <source>
        <dbReference type="EMBL" id="MBB5272161.1"/>
    </source>
</evidence>
<organism evidence="3 4">
    <name type="scientific">Quisquiliibacterium transsilvanicum</name>
    <dbReference type="NCBI Taxonomy" id="1549638"/>
    <lineage>
        <taxon>Bacteria</taxon>
        <taxon>Pseudomonadati</taxon>
        <taxon>Pseudomonadota</taxon>
        <taxon>Betaproteobacteria</taxon>
        <taxon>Burkholderiales</taxon>
        <taxon>Burkholderiaceae</taxon>
        <taxon>Quisquiliibacterium</taxon>
    </lineage>
</organism>
<evidence type="ECO:0000256" key="1">
    <source>
        <dbReference type="ARBA" id="ARBA00006845"/>
    </source>
</evidence>
<dbReference type="InterPro" id="IPR000468">
    <property type="entry name" value="Barstar"/>
</dbReference>
<comment type="caution">
    <text evidence="3">The sequence shown here is derived from an EMBL/GenBank/DDBJ whole genome shotgun (WGS) entry which is preliminary data.</text>
</comment>
<evidence type="ECO:0000259" key="2">
    <source>
        <dbReference type="Pfam" id="PF01337"/>
    </source>
</evidence>
<dbReference type="Gene3D" id="3.30.370.10">
    <property type="entry name" value="Barstar-like"/>
    <property type="match status" value="1"/>
</dbReference>
<protein>
    <recommendedName>
        <fullName evidence="2">Barstar (barnase inhibitor) domain-containing protein</fullName>
    </recommendedName>
</protein>
<dbReference type="CDD" id="cd05141">
    <property type="entry name" value="Barstar_evA4336-like"/>
    <property type="match status" value="1"/>
</dbReference>
<gene>
    <name evidence="3" type="ORF">HNQ70_002175</name>
</gene>
<dbReference type="EMBL" id="JACHGB010000004">
    <property type="protein sequence ID" value="MBB5272161.1"/>
    <property type="molecule type" value="Genomic_DNA"/>
</dbReference>
<sequence>MSAFSNIPPQAVLPLGAYDLAELRRAALRADQRLLHADCSQATDKGGVMDALASAFALPAHFGRNLDALYDCVTDLAPLPEADQPGFVVILEELPAESDGGFDRDALLDVFRDAADFFFDKGTAFRVFYSVRKQAPPRAQGARSD</sequence>
<dbReference type="AlphaFoldDB" id="A0A7W8HHK2"/>
<feature type="domain" description="Barstar (barnase inhibitor)" evidence="2">
    <location>
        <begin position="33"/>
        <end position="129"/>
    </location>
</feature>
<dbReference type="Pfam" id="PF01337">
    <property type="entry name" value="Barstar"/>
    <property type="match status" value="1"/>
</dbReference>
<name>A0A7W8HHK2_9BURK</name>
<dbReference type="Proteomes" id="UP000532440">
    <property type="component" value="Unassembled WGS sequence"/>
</dbReference>
<proteinExistence type="inferred from homology"/>
<dbReference type="RefSeq" id="WP_183967304.1">
    <property type="nucleotide sequence ID" value="NZ_BAABEW010000002.1"/>
</dbReference>
<evidence type="ECO:0000313" key="4">
    <source>
        <dbReference type="Proteomes" id="UP000532440"/>
    </source>
</evidence>
<comment type="similarity">
    <text evidence="1">Belongs to the barstar family.</text>
</comment>
<reference evidence="3 4" key="1">
    <citation type="submission" date="2020-08" db="EMBL/GenBank/DDBJ databases">
        <title>Genomic Encyclopedia of Type Strains, Phase IV (KMG-IV): sequencing the most valuable type-strain genomes for metagenomic binning, comparative biology and taxonomic classification.</title>
        <authorList>
            <person name="Goeker M."/>
        </authorList>
    </citation>
    <scope>NUCLEOTIDE SEQUENCE [LARGE SCALE GENOMIC DNA]</scope>
    <source>
        <strain evidence="3 4">DSM 29781</strain>
    </source>
</reference>
<dbReference type="InterPro" id="IPR035905">
    <property type="entry name" value="Barstar-like_sf"/>
</dbReference>
<dbReference type="SUPFAM" id="SSF52038">
    <property type="entry name" value="Barstar-related"/>
    <property type="match status" value="1"/>
</dbReference>
<keyword evidence="4" id="KW-1185">Reference proteome</keyword>